<gene>
    <name evidence="3" type="ordered locus">Geob_2038</name>
</gene>
<feature type="chain" id="PRO_5002886769" description="DUF6268 domain-containing protein" evidence="1">
    <location>
        <begin position="26"/>
        <end position="304"/>
    </location>
</feature>
<dbReference type="STRING" id="316067.Geob_2038"/>
<dbReference type="Pfam" id="PF19783">
    <property type="entry name" value="DUF6268"/>
    <property type="match status" value="1"/>
</dbReference>
<accession>B9M8P8</accession>
<dbReference type="eggNOG" id="ENOG5033EX6">
    <property type="taxonomic scope" value="Bacteria"/>
</dbReference>
<dbReference type="SUPFAM" id="SSF56935">
    <property type="entry name" value="Porins"/>
    <property type="match status" value="1"/>
</dbReference>
<feature type="domain" description="DUF6268" evidence="2">
    <location>
        <begin position="91"/>
        <end position="282"/>
    </location>
</feature>
<reference evidence="3 4" key="1">
    <citation type="submission" date="2009-01" db="EMBL/GenBank/DDBJ databases">
        <title>Complete sequence of Geobacter sp. FRC-32.</title>
        <authorList>
            <consortium name="US DOE Joint Genome Institute"/>
            <person name="Lucas S."/>
            <person name="Copeland A."/>
            <person name="Lapidus A."/>
            <person name="Glavina del Rio T."/>
            <person name="Dalin E."/>
            <person name="Tice H."/>
            <person name="Bruce D."/>
            <person name="Goodwin L."/>
            <person name="Pitluck S."/>
            <person name="Saunders E."/>
            <person name="Brettin T."/>
            <person name="Detter J.C."/>
            <person name="Han C."/>
            <person name="Larimer F."/>
            <person name="Land M."/>
            <person name="Hauser L."/>
            <person name="Kyrpides N."/>
            <person name="Ovchinnikova G."/>
            <person name="Kostka J."/>
            <person name="Richardson P."/>
        </authorList>
    </citation>
    <scope>NUCLEOTIDE SEQUENCE [LARGE SCALE GENOMIC DNA]</scope>
    <source>
        <strain evidence="4">DSM 22248 / JCM 15807 / FRC-32</strain>
    </source>
</reference>
<evidence type="ECO:0000313" key="4">
    <source>
        <dbReference type="Proteomes" id="UP000007721"/>
    </source>
</evidence>
<evidence type="ECO:0000256" key="1">
    <source>
        <dbReference type="SAM" id="SignalP"/>
    </source>
</evidence>
<sequence length="304" mass="33280">MKSCCRSIVLCSVFAMVLTVAHGHAADSSANETAKELLTPPTVAAGAHPWRSTANLTWLPDSDIRNSGGKLAMEEVEATFGRSYFLTPDLTVSTEAAYSLRNLDGPAGALLPEELHTFSVKLEADYHWKPDITLTFLVAPGLNGDFREIGTDDIRTQMGVLGRYNLSEKLILLAGLIYQQGYEKLPLLPVAGLIYRPNDQWMLSLAAPRPGITFSPNRTSSYYIGGEISGTEYQLHDKSIGAEKVLYRDFRAFAGAEYLLFSAVKVNLSGGYALNRKFLFYDGARDDLAIADGPFARVGVSLNW</sequence>
<dbReference type="OrthoDB" id="249490at2"/>
<dbReference type="KEGG" id="geo:Geob_2038"/>
<dbReference type="EMBL" id="CP001390">
    <property type="protein sequence ID" value="ACM20394.1"/>
    <property type="molecule type" value="Genomic_DNA"/>
</dbReference>
<evidence type="ECO:0000259" key="2">
    <source>
        <dbReference type="Pfam" id="PF19783"/>
    </source>
</evidence>
<name>B9M8P8_GEODF</name>
<evidence type="ECO:0000313" key="3">
    <source>
        <dbReference type="EMBL" id="ACM20394.1"/>
    </source>
</evidence>
<feature type="signal peptide" evidence="1">
    <location>
        <begin position="1"/>
        <end position="25"/>
    </location>
</feature>
<organism evidence="3 4">
    <name type="scientific">Geotalea daltonii (strain DSM 22248 / JCM 15807 / FRC-32)</name>
    <name type="common">Geobacter daltonii</name>
    <dbReference type="NCBI Taxonomy" id="316067"/>
    <lineage>
        <taxon>Bacteria</taxon>
        <taxon>Pseudomonadati</taxon>
        <taxon>Thermodesulfobacteriota</taxon>
        <taxon>Desulfuromonadia</taxon>
        <taxon>Geobacterales</taxon>
        <taxon>Geobacteraceae</taxon>
        <taxon>Geotalea</taxon>
    </lineage>
</organism>
<proteinExistence type="predicted"/>
<keyword evidence="1" id="KW-0732">Signal</keyword>
<protein>
    <recommendedName>
        <fullName evidence="2">DUF6268 domain-containing protein</fullName>
    </recommendedName>
</protein>
<dbReference type="InterPro" id="IPR046235">
    <property type="entry name" value="DUF6268"/>
</dbReference>
<dbReference type="AlphaFoldDB" id="B9M8P8"/>
<dbReference type="Proteomes" id="UP000007721">
    <property type="component" value="Chromosome"/>
</dbReference>
<dbReference type="RefSeq" id="WP_012647123.1">
    <property type="nucleotide sequence ID" value="NC_011979.1"/>
</dbReference>
<keyword evidence="4" id="KW-1185">Reference proteome</keyword>
<dbReference type="HOGENOM" id="CLU_914525_0_0_7"/>